<dbReference type="AlphaFoldDB" id="A0A934J0S1"/>
<evidence type="ECO:0000313" key="1">
    <source>
        <dbReference type="EMBL" id="MBJ3785504.1"/>
    </source>
</evidence>
<organism evidence="1 2">
    <name type="scientific">Devosia sediminis</name>
    <dbReference type="NCBI Taxonomy" id="2798801"/>
    <lineage>
        <taxon>Bacteria</taxon>
        <taxon>Pseudomonadati</taxon>
        <taxon>Pseudomonadota</taxon>
        <taxon>Alphaproteobacteria</taxon>
        <taxon>Hyphomicrobiales</taxon>
        <taxon>Devosiaceae</taxon>
        <taxon>Devosia</taxon>
    </lineage>
</organism>
<name>A0A934J0S1_9HYPH</name>
<proteinExistence type="predicted"/>
<evidence type="ECO:0000313" key="2">
    <source>
        <dbReference type="Proteomes" id="UP000602124"/>
    </source>
</evidence>
<dbReference type="RefSeq" id="WP_198876679.1">
    <property type="nucleotide sequence ID" value="NZ_JAEKMH010000002.1"/>
</dbReference>
<keyword evidence="2" id="KW-1185">Reference proteome</keyword>
<protein>
    <submittedName>
        <fullName evidence="1">Uncharacterized protein</fullName>
    </submittedName>
</protein>
<dbReference type="EMBL" id="JAEKMH010000002">
    <property type="protein sequence ID" value="MBJ3785504.1"/>
    <property type="molecule type" value="Genomic_DNA"/>
</dbReference>
<sequence length="64" mass="6898">MNLNWMNLTQPQKRALAILCDEGPCPLPAELGEQLINLGLVERAEGQLFCVSALGATVPPTTLH</sequence>
<dbReference type="Proteomes" id="UP000602124">
    <property type="component" value="Unassembled WGS sequence"/>
</dbReference>
<gene>
    <name evidence="1" type="ORF">JEQ47_12280</name>
</gene>
<comment type="caution">
    <text evidence="1">The sequence shown here is derived from an EMBL/GenBank/DDBJ whole genome shotgun (WGS) entry which is preliminary data.</text>
</comment>
<accession>A0A934J0S1</accession>
<reference evidence="1" key="1">
    <citation type="submission" date="2020-12" db="EMBL/GenBank/DDBJ databases">
        <title>Devosia sp. MSA67 isolated from Mo River.</title>
        <authorList>
            <person name="Ma F."/>
            <person name="Zi Z."/>
        </authorList>
    </citation>
    <scope>NUCLEOTIDE SEQUENCE</scope>
    <source>
        <strain evidence="1">MSA67</strain>
    </source>
</reference>